<dbReference type="InParanoid" id="A0A409WZU5"/>
<dbReference type="Proteomes" id="UP000283269">
    <property type="component" value="Unassembled WGS sequence"/>
</dbReference>
<keyword evidence="9" id="KW-1185">Reference proteome</keyword>
<evidence type="ECO:0000313" key="8">
    <source>
        <dbReference type="EMBL" id="PPQ83989.1"/>
    </source>
</evidence>
<keyword evidence="4 6" id="KW-0472">Membrane</keyword>
<feature type="transmembrane region" description="Helical" evidence="6">
    <location>
        <begin position="254"/>
        <end position="274"/>
    </location>
</feature>
<dbReference type="EMBL" id="NHYD01002942">
    <property type="protein sequence ID" value="PPQ83989.1"/>
    <property type="molecule type" value="Genomic_DNA"/>
</dbReference>
<keyword evidence="3 6" id="KW-1133">Transmembrane helix</keyword>
<comment type="caution">
    <text evidence="8">The sequence shown here is derived from an EMBL/GenBank/DDBJ whole genome shotgun (WGS) entry which is preliminary data.</text>
</comment>
<feature type="compositionally biased region" description="Polar residues" evidence="5">
    <location>
        <begin position="328"/>
        <end position="343"/>
    </location>
</feature>
<keyword evidence="2 6" id="KW-0812">Transmembrane</keyword>
<comment type="subcellular location">
    <subcellularLocation>
        <location evidence="1">Membrane</location>
        <topology evidence="1">Multi-pass membrane protein</topology>
    </subcellularLocation>
</comment>
<gene>
    <name evidence="8" type="ORF">CVT25_000535</name>
</gene>
<feature type="transmembrane region" description="Helical" evidence="6">
    <location>
        <begin position="165"/>
        <end position="195"/>
    </location>
</feature>
<dbReference type="GO" id="GO:0016020">
    <property type="term" value="C:membrane"/>
    <property type="evidence" value="ECO:0007669"/>
    <property type="project" value="UniProtKB-SubCell"/>
</dbReference>
<evidence type="ECO:0000256" key="1">
    <source>
        <dbReference type="ARBA" id="ARBA00004141"/>
    </source>
</evidence>
<evidence type="ECO:0000256" key="2">
    <source>
        <dbReference type="ARBA" id="ARBA00022692"/>
    </source>
</evidence>
<reference evidence="8 9" key="1">
    <citation type="journal article" date="2018" name="Evol. Lett.">
        <title>Horizontal gene cluster transfer increased hallucinogenic mushroom diversity.</title>
        <authorList>
            <person name="Reynolds H.T."/>
            <person name="Vijayakumar V."/>
            <person name="Gluck-Thaler E."/>
            <person name="Korotkin H.B."/>
            <person name="Matheny P.B."/>
            <person name="Slot J.C."/>
        </authorList>
    </citation>
    <scope>NUCLEOTIDE SEQUENCE [LARGE SCALE GENOMIC DNA]</scope>
    <source>
        <strain evidence="8 9">2631</strain>
    </source>
</reference>
<evidence type="ECO:0000256" key="6">
    <source>
        <dbReference type="SAM" id="Phobius"/>
    </source>
</evidence>
<evidence type="ECO:0000256" key="4">
    <source>
        <dbReference type="ARBA" id="ARBA00023136"/>
    </source>
</evidence>
<protein>
    <recommendedName>
        <fullName evidence="7">Wax synthase domain-containing protein</fullName>
    </recommendedName>
</protein>
<feature type="transmembrane region" description="Helical" evidence="6">
    <location>
        <begin position="126"/>
        <end position="145"/>
    </location>
</feature>
<feature type="domain" description="Wax synthase" evidence="7">
    <location>
        <begin position="201"/>
        <end position="292"/>
    </location>
</feature>
<feature type="region of interest" description="Disordered" evidence="5">
    <location>
        <begin position="315"/>
        <end position="371"/>
    </location>
</feature>
<evidence type="ECO:0000313" key="9">
    <source>
        <dbReference type="Proteomes" id="UP000283269"/>
    </source>
</evidence>
<dbReference type="OrthoDB" id="1077582at2759"/>
<feature type="transmembrane region" description="Helical" evidence="6">
    <location>
        <begin position="286"/>
        <end position="307"/>
    </location>
</feature>
<evidence type="ECO:0000256" key="5">
    <source>
        <dbReference type="SAM" id="MobiDB-lite"/>
    </source>
</evidence>
<sequence>MLVACLPGHGRFTKAALLVSLTWISYYLITETNTGDPAADLGLGSALLTQLLTALDSMYFTDPNTLINYHEPHPGTITEKPLSQRIRWAFNLYTNNRGLGWAHEPSDLPEPYEPSTPRWKFVRVRLAVAGLSVLVECVAFITAVSNPAMNTPGQLVSESPFLWRALGVVSFGAAAAARINAASCAISAVVVGLGFSTPDRWPSLFGSPLEAWTVRRFWSMASDVKKAASHFILVEVLRLPPLSQKINNKVLRTIHTALFLNMAFLISGLVHIGGEYMFLGRMGYGAFKFFCLQGAGITLEIIVALAWSQLTQNDQHQNQMNPRKLNGKATNEANGSKATVNNKSKSKPKVWDMRPGSDPGGAQEHSDSGFG</sequence>
<dbReference type="InterPro" id="IPR032805">
    <property type="entry name" value="Wax_synthase_dom"/>
</dbReference>
<name>A0A409WZU5_PSICY</name>
<dbReference type="STRING" id="93625.A0A409WZU5"/>
<organism evidence="8 9">
    <name type="scientific">Psilocybe cyanescens</name>
    <dbReference type="NCBI Taxonomy" id="93625"/>
    <lineage>
        <taxon>Eukaryota</taxon>
        <taxon>Fungi</taxon>
        <taxon>Dikarya</taxon>
        <taxon>Basidiomycota</taxon>
        <taxon>Agaricomycotina</taxon>
        <taxon>Agaricomycetes</taxon>
        <taxon>Agaricomycetidae</taxon>
        <taxon>Agaricales</taxon>
        <taxon>Agaricineae</taxon>
        <taxon>Strophariaceae</taxon>
        <taxon>Psilocybe</taxon>
    </lineage>
</organism>
<evidence type="ECO:0000259" key="7">
    <source>
        <dbReference type="Pfam" id="PF13813"/>
    </source>
</evidence>
<dbReference type="Pfam" id="PF13813">
    <property type="entry name" value="MBOAT_2"/>
    <property type="match status" value="1"/>
</dbReference>
<proteinExistence type="predicted"/>
<feature type="transmembrane region" description="Helical" evidence="6">
    <location>
        <begin position="12"/>
        <end position="29"/>
    </location>
</feature>
<dbReference type="AlphaFoldDB" id="A0A409WZU5"/>
<accession>A0A409WZU5</accession>
<evidence type="ECO:0000256" key="3">
    <source>
        <dbReference type="ARBA" id="ARBA00022989"/>
    </source>
</evidence>